<sequence length="139" mass="14775">MTTTTTPTPTQRDTGPRFLRTALRVDGWGTGVFGVFLLATAPLLREPLGLPLPWSIPFGIAMLAGAAAILRIAVHAEIPTRFVNTVVAVNAMSALAMVVLVFATVIPLTAWGIAFMLTGAAVVAVFATLEYVGLRRQNR</sequence>
<dbReference type="EMBL" id="JABELX010000005">
    <property type="protein sequence ID" value="NNH71492.1"/>
    <property type="molecule type" value="Genomic_DNA"/>
</dbReference>
<organism evidence="2 3">
    <name type="scientific">Nocardia uniformis</name>
    <dbReference type="NCBI Taxonomy" id="53432"/>
    <lineage>
        <taxon>Bacteria</taxon>
        <taxon>Bacillati</taxon>
        <taxon>Actinomycetota</taxon>
        <taxon>Actinomycetes</taxon>
        <taxon>Mycobacteriales</taxon>
        <taxon>Nocardiaceae</taxon>
        <taxon>Nocardia</taxon>
    </lineage>
</organism>
<keyword evidence="1" id="KW-0472">Membrane</keyword>
<evidence type="ECO:0000256" key="1">
    <source>
        <dbReference type="SAM" id="Phobius"/>
    </source>
</evidence>
<feature type="transmembrane region" description="Helical" evidence="1">
    <location>
        <begin position="86"/>
        <end position="106"/>
    </location>
</feature>
<name>A0A849BYA4_9NOCA</name>
<dbReference type="AlphaFoldDB" id="A0A849BYA4"/>
<accession>A0A849BYA4</accession>
<dbReference type="Proteomes" id="UP000586827">
    <property type="component" value="Unassembled WGS sequence"/>
</dbReference>
<reference evidence="2 3" key="1">
    <citation type="submission" date="2020-05" db="EMBL/GenBank/DDBJ databases">
        <title>MicrobeNet Type strains.</title>
        <authorList>
            <person name="Nicholson A.C."/>
        </authorList>
    </citation>
    <scope>NUCLEOTIDE SEQUENCE [LARGE SCALE GENOMIC DNA]</scope>
    <source>
        <strain evidence="2 3">JCM 3224</strain>
    </source>
</reference>
<keyword evidence="3" id="KW-1185">Reference proteome</keyword>
<feature type="transmembrane region" description="Helical" evidence="1">
    <location>
        <begin position="112"/>
        <end position="134"/>
    </location>
</feature>
<keyword evidence="1" id="KW-0812">Transmembrane</keyword>
<feature type="transmembrane region" description="Helical" evidence="1">
    <location>
        <begin position="25"/>
        <end position="44"/>
    </location>
</feature>
<gene>
    <name evidence="2" type="ORF">HLB23_16745</name>
</gene>
<proteinExistence type="predicted"/>
<feature type="transmembrane region" description="Helical" evidence="1">
    <location>
        <begin position="56"/>
        <end position="74"/>
    </location>
</feature>
<keyword evidence="1" id="KW-1133">Transmembrane helix</keyword>
<evidence type="ECO:0000313" key="3">
    <source>
        <dbReference type="Proteomes" id="UP000586827"/>
    </source>
</evidence>
<dbReference type="RefSeq" id="WP_067521460.1">
    <property type="nucleotide sequence ID" value="NZ_JABELX010000005.1"/>
</dbReference>
<evidence type="ECO:0000313" key="2">
    <source>
        <dbReference type="EMBL" id="NNH71492.1"/>
    </source>
</evidence>
<comment type="caution">
    <text evidence="2">The sequence shown here is derived from an EMBL/GenBank/DDBJ whole genome shotgun (WGS) entry which is preliminary data.</text>
</comment>
<protein>
    <submittedName>
        <fullName evidence="2">Uncharacterized protein</fullName>
    </submittedName>
</protein>